<accession>A0A0G1C433</accession>
<evidence type="ECO:0000256" key="1">
    <source>
        <dbReference type="ARBA" id="ARBA00004141"/>
    </source>
</evidence>
<dbReference type="EMBL" id="LCEY01000021">
    <property type="protein sequence ID" value="KKS80322.1"/>
    <property type="molecule type" value="Genomic_DNA"/>
</dbReference>
<comment type="subcellular location">
    <subcellularLocation>
        <location evidence="1">Membrane</location>
        <topology evidence="1">Multi-pass membrane protein</topology>
    </subcellularLocation>
</comment>
<reference evidence="7 8" key="1">
    <citation type="journal article" date="2015" name="Nature">
        <title>rRNA introns, odd ribosomes, and small enigmatic genomes across a large radiation of phyla.</title>
        <authorList>
            <person name="Brown C.T."/>
            <person name="Hug L.A."/>
            <person name="Thomas B.C."/>
            <person name="Sharon I."/>
            <person name="Castelle C.J."/>
            <person name="Singh A."/>
            <person name="Wilkins M.J."/>
            <person name="Williams K.H."/>
            <person name="Banfield J.F."/>
        </authorList>
    </citation>
    <scope>NUCLEOTIDE SEQUENCE [LARGE SCALE GENOMIC DNA]</scope>
</reference>
<evidence type="ECO:0000256" key="2">
    <source>
        <dbReference type="ARBA" id="ARBA00022692"/>
    </source>
</evidence>
<evidence type="ECO:0000256" key="4">
    <source>
        <dbReference type="ARBA" id="ARBA00022989"/>
    </source>
</evidence>
<evidence type="ECO:0000256" key="3">
    <source>
        <dbReference type="ARBA" id="ARBA00022960"/>
    </source>
</evidence>
<keyword evidence="5 6" id="KW-0472">Membrane</keyword>
<dbReference type="GO" id="GO:0005886">
    <property type="term" value="C:plasma membrane"/>
    <property type="evidence" value="ECO:0007669"/>
    <property type="project" value="TreeGrafter"/>
</dbReference>
<dbReference type="GO" id="GO:0015648">
    <property type="term" value="F:lipid-linked peptidoglycan transporter activity"/>
    <property type="evidence" value="ECO:0007669"/>
    <property type="project" value="TreeGrafter"/>
</dbReference>
<feature type="transmembrane region" description="Helical" evidence="6">
    <location>
        <begin position="269"/>
        <end position="293"/>
    </location>
</feature>
<comment type="caution">
    <text evidence="7">The sequence shown here is derived from an EMBL/GenBank/DDBJ whole genome shotgun (WGS) entry which is preliminary data.</text>
</comment>
<gene>
    <name evidence="7" type="ORF">UV56_C0021G0005</name>
</gene>
<feature type="transmembrane region" description="Helical" evidence="6">
    <location>
        <begin position="181"/>
        <end position="199"/>
    </location>
</feature>
<protein>
    <submittedName>
        <fullName evidence="7">Rod shape-determining protein RodA</fullName>
    </submittedName>
</protein>
<sequence>MLFSKADKWLLAGVFVLVFIGLMMLYSLGTTRTENLKYFWRQLTWVLLGAFLFFVLSLIDFRAFSTHPLLIAASYLAVFLLLVLVLFFGKTISGNRAWFAIGPFTLQPVEFAKAVLVLYLAKYFSEKNIEIWRIRHIFISFTALAGMFFLVLLQPDWGSALVLLGIWFFMLLASGARTKQIFGLILAFIVFVGFSWQFFFTEQQKLRIAGFVAPQKDPLGVSYSQNQALIAMGSGGFFGKGLGQGTQTQLGFLPAPRTDFIFSSIGEELGFLGILIVLASFGVVFWRLFVLALTGMNNFVKLFSLGYASWIFVELVIHVGMNLAISPVIGIPLPFVSYGGSHLLALFIGLGIINSIQLYSK</sequence>
<dbReference type="GO" id="GO:0051301">
    <property type="term" value="P:cell division"/>
    <property type="evidence" value="ECO:0007669"/>
    <property type="project" value="InterPro"/>
</dbReference>
<organism evidence="7 8">
    <name type="scientific">Candidatus Woesebacteria bacterium GW2011_GWC1_43_10b</name>
    <dbReference type="NCBI Taxonomy" id="1618585"/>
    <lineage>
        <taxon>Bacteria</taxon>
        <taxon>Candidatus Woeseibacteriota</taxon>
    </lineage>
</organism>
<dbReference type="Pfam" id="PF01098">
    <property type="entry name" value="FTSW_RODA_SPOVE"/>
    <property type="match status" value="1"/>
</dbReference>
<feature type="transmembrane region" description="Helical" evidence="6">
    <location>
        <begin position="157"/>
        <end position="174"/>
    </location>
</feature>
<dbReference type="GO" id="GO:0032153">
    <property type="term" value="C:cell division site"/>
    <property type="evidence" value="ECO:0007669"/>
    <property type="project" value="TreeGrafter"/>
</dbReference>
<feature type="transmembrane region" description="Helical" evidence="6">
    <location>
        <begin position="9"/>
        <end position="28"/>
    </location>
</feature>
<evidence type="ECO:0000313" key="7">
    <source>
        <dbReference type="EMBL" id="KKS80322.1"/>
    </source>
</evidence>
<feature type="transmembrane region" description="Helical" evidence="6">
    <location>
        <begin position="305"/>
        <end position="329"/>
    </location>
</feature>
<dbReference type="Proteomes" id="UP000034611">
    <property type="component" value="Unassembled WGS sequence"/>
</dbReference>
<feature type="transmembrane region" description="Helical" evidence="6">
    <location>
        <begin position="335"/>
        <end position="356"/>
    </location>
</feature>
<evidence type="ECO:0000313" key="8">
    <source>
        <dbReference type="Proteomes" id="UP000034611"/>
    </source>
</evidence>
<name>A0A0G1C433_9BACT</name>
<dbReference type="GO" id="GO:0008360">
    <property type="term" value="P:regulation of cell shape"/>
    <property type="evidence" value="ECO:0007669"/>
    <property type="project" value="UniProtKB-KW"/>
</dbReference>
<dbReference type="InterPro" id="IPR001182">
    <property type="entry name" value="FtsW/RodA"/>
</dbReference>
<dbReference type="AlphaFoldDB" id="A0A0G1C433"/>
<evidence type="ECO:0000256" key="6">
    <source>
        <dbReference type="SAM" id="Phobius"/>
    </source>
</evidence>
<evidence type="ECO:0000256" key="5">
    <source>
        <dbReference type="ARBA" id="ARBA00023136"/>
    </source>
</evidence>
<keyword evidence="4 6" id="KW-1133">Transmembrane helix</keyword>
<feature type="transmembrane region" description="Helical" evidence="6">
    <location>
        <begin position="133"/>
        <end position="151"/>
    </location>
</feature>
<keyword evidence="3" id="KW-0133">Cell shape</keyword>
<dbReference type="PANTHER" id="PTHR30474">
    <property type="entry name" value="CELL CYCLE PROTEIN"/>
    <property type="match status" value="1"/>
</dbReference>
<keyword evidence="2 6" id="KW-0812">Transmembrane</keyword>
<feature type="transmembrane region" description="Helical" evidence="6">
    <location>
        <begin position="40"/>
        <end position="61"/>
    </location>
</feature>
<feature type="transmembrane region" description="Helical" evidence="6">
    <location>
        <begin position="68"/>
        <end position="88"/>
    </location>
</feature>
<proteinExistence type="predicted"/>